<comment type="caution">
    <text evidence="1">The sequence shown here is derived from an EMBL/GenBank/DDBJ whole genome shotgun (WGS) entry which is preliminary data.</text>
</comment>
<evidence type="ECO:0008006" key="3">
    <source>
        <dbReference type="Google" id="ProtNLM"/>
    </source>
</evidence>
<proteinExistence type="predicted"/>
<organism evidence="1 2">
    <name type="scientific">Streptomyces regalis</name>
    <dbReference type="NCBI Taxonomy" id="68262"/>
    <lineage>
        <taxon>Bacteria</taxon>
        <taxon>Bacillati</taxon>
        <taxon>Actinomycetota</taxon>
        <taxon>Actinomycetes</taxon>
        <taxon>Kitasatosporales</taxon>
        <taxon>Streptomycetaceae</taxon>
        <taxon>Streptomyces</taxon>
    </lineage>
</organism>
<dbReference type="PANTHER" id="PTHR30007">
    <property type="entry name" value="PHP DOMAIN PROTEIN"/>
    <property type="match status" value="1"/>
</dbReference>
<name>A0A117MLJ0_9ACTN</name>
<keyword evidence="2" id="KW-1185">Reference proteome</keyword>
<dbReference type="EMBL" id="LLZG01000381">
    <property type="protein sequence ID" value="KUL23994.1"/>
    <property type="molecule type" value="Genomic_DNA"/>
</dbReference>
<protein>
    <recommendedName>
        <fullName evidence="3">Transposase DDE domain-containing protein</fullName>
    </recommendedName>
</protein>
<dbReference type="PANTHER" id="PTHR30007:SF0">
    <property type="entry name" value="TRANSPOSASE"/>
    <property type="match status" value="1"/>
</dbReference>
<evidence type="ECO:0000313" key="1">
    <source>
        <dbReference type="EMBL" id="KUL23994.1"/>
    </source>
</evidence>
<reference evidence="2" key="1">
    <citation type="submission" date="2015-10" db="EMBL/GenBank/DDBJ databases">
        <authorList>
            <person name="Ju K.-S."/>
            <person name="Doroghazi J.R."/>
            <person name="Metcalf W.W."/>
        </authorList>
    </citation>
    <scope>NUCLEOTIDE SEQUENCE [LARGE SCALE GENOMIC DNA]</scope>
    <source>
        <strain evidence="2">NRRL 3151</strain>
    </source>
</reference>
<sequence>MAGDGLCRAGDCVTNETCFGSSPDGRRTATRFVVLPRRWRVERTLGWIMNARRNARDYERLPQHSEAHLNWALITLMARRLTRKKPVSDWTKKRTPTG</sequence>
<gene>
    <name evidence="1" type="ORF">ADL12_38250</name>
</gene>
<dbReference type="AlphaFoldDB" id="A0A117MLJ0"/>
<dbReference type="Proteomes" id="UP000053923">
    <property type="component" value="Unassembled WGS sequence"/>
</dbReference>
<accession>A0A117MLJ0</accession>
<evidence type="ECO:0000313" key="2">
    <source>
        <dbReference type="Proteomes" id="UP000053923"/>
    </source>
</evidence>